<feature type="transmembrane region" description="Helical" evidence="1">
    <location>
        <begin position="88"/>
        <end position="108"/>
    </location>
</feature>
<dbReference type="InterPro" id="IPR005330">
    <property type="entry name" value="MHYT_dom"/>
</dbReference>
<feature type="transmembrane region" description="Helical" evidence="1">
    <location>
        <begin position="215"/>
        <end position="238"/>
    </location>
</feature>
<organism evidence="3 4">
    <name type="scientific">Streptomyces coryli</name>
    <dbReference type="NCBI Taxonomy" id="1128680"/>
    <lineage>
        <taxon>Bacteria</taxon>
        <taxon>Bacillati</taxon>
        <taxon>Actinomycetota</taxon>
        <taxon>Actinomycetes</taxon>
        <taxon>Kitasatosporales</taxon>
        <taxon>Streptomycetaceae</taxon>
        <taxon>Streptomyces</taxon>
    </lineage>
</organism>
<reference evidence="3 4" key="1">
    <citation type="submission" date="2020-02" db="EMBL/GenBank/DDBJ databases">
        <title>Whole-genome analyses of novel actinobacteria.</title>
        <authorList>
            <person name="Sahin N."/>
        </authorList>
    </citation>
    <scope>NUCLEOTIDE SEQUENCE [LARGE SCALE GENOMIC DNA]</scope>
    <source>
        <strain evidence="3 4">A7024</strain>
    </source>
</reference>
<protein>
    <recommendedName>
        <fullName evidence="2">MHYT domain-containing protein</fullName>
    </recommendedName>
</protein>
<dbReference type="PROSITE" id="PS50924">
    <property type="entry name" value="MHYT"/>
    <property type="match status" value="1"/>
</dbReference>
<dbReference type="PANTHER" id="PTHR35152">
    <property type="entry name" value="DOMAIN SIGNALLING PROTEIN, PUTATIVE (AFU_ORTHOLOGUE AFUA_5G11310)-RELATED"/>
    <property type="match status" value="1"/>
</dbReference>
<keyword evidence="1" id="KW-1133">Transmembrane helix</keyword>
<comment type="caution">
    <text evidence="3">The sequence shown here is derived from an EMBL/GenBank/DDBJ whole genome shotgun (WGS) entry which is preliminary data.</text>
</comment>
<dbReference type="RefSeq" id="WP_165244257.1">
    <property type="nucleotide sequence ID" value="NZ_JAAKZV010000288.1"/>
</dbReference>
<dbReference type="Proteomes" id="UP000481583">
    <property type="component" value="Unassembled WGS sequence"/>
</dbReference>
<evidence type="ECO:0000259" key="2">
    <source>
        <dbReference type="PROSITE" id="PS50924"/>
    </source>
</evidence>
<feature type="domain" description="MHYT" evidence="2">
    <location>
        <begin position="13"/>
        <end position="202"/>
    </location>
</feature>
<evidence type="ECO:0000313" key="3">
    <source>
        <dbReference type="EMBL" id="NGN69376.1"/>
    </source>
</evidence>
<proteinExistence type="predicted"/>
<accession>A0A6G4UCH6</accession>
<feature type="transmembrane region" description="Helical" evidence="1">
    <location>
        <begin position="115"/>
        <end position="134"/>
    </location>
</feature>
<keyword evidence="4" id="KW-1185">Reference proteome</keyword>
<dbReference type="EMBL" id="JAAKZV010000288">
    <property type="protein sequence ID" value="NGN69376.1"/>
    <property type="molecule type" value="Genomic_DNA"/>
</dbReference>
<feature type="transmembrane region" description="Helical" evidence="1">
    <location>
        <begin position="154"/>
        <end position="175"/>
    </location>
</feature>
<feature type="transmembrane region" description="Helical" evidence="1">
    <location>
        <begin position="182"/>
        <end position="203"/>
    </location>
</feature>
<evidence type="ECO:0000256" key="1">
    <source>
        <dbReference type="PROSITE-ProRule" id="PRU00244"/>
    </source>
</evidence>
<gene>
    <name evidence="3" type="ORF">G5C51_36500</name>
</gene>
<feature type="transmembrane region" description="Helical" evidence="1">
    <location>
        <begin position="49"/>
        <end position="68"/>
    </location>
</feature>
<dbReference type="PANTHER" id="PTHR35152:SF1">
    <property type="entry name" value="DOMAIN SIGNALLING PROTEIN, PUTATIVE (AFU_ORTHOLOGUE AFUA_5G11310)-RELATED"/>
    <property type="match status" value="1"/>
</dbReference>
<keyword evidence="1" id="KW-0812">Transmembrane</keyword>
<dbReference type="AlphaFoldDB" id="A0A6G4UCH6"/>
<name>A0A6G4UCH6_9ACTN</name>
<dbReference type="GO" id="GO:0016020">
    <property type="term" value="C:membrane"/>
    <property type="evidence" value="ECO:0007669"/>
    <property type="project" value="UniProtKB-UniRule"/>
</dbReference>
<sequence>MQAAALPVDGFTYGALTPILGYAAACLGAALGLRCTLRAVTRSAAARARWLVLGAIGLGTGIWTMHFIAMTGFSVEGLDIDYDVPVTFASLCVAILVVGIGSFVVGYGGRGPVPLMSGGVITGLGVAAMHYLGMAGMRFAGHISYDTTTLLMSIVIAVLASTAALWLAVTITGFAPAIGCSLIMGAAVCGMHYTGMAALHITAAPGTSEEGSQSLATLAPMLIGPVLLLFFVGLFVCMDPDPVARERRRADRATADV</sequence>
<dbReference type="Pfam" id="PF03707">
    <property type="entry name" value="MHYT"/>
    <property type="match status" value="2"/>
</dbReference>
<evidence type="ECO:0000313" key="4">
    <source>
        <dbReference type="Proteomes" id="UP000481583"/>
    </source>
</evidence>
<keyword evidence="1" id="KW-0472">Membrane</keyword>
<feature type="transmembrane region" description="Helical" evidence="1">
    <location>
        <begin position="19"/>
        <end position="37"/>
    </location>
</feature>